<dbReference type="Pfam" id="PF04266">
    <property type="entry name" value="ASCH"/>
    <property type="match status" value="1"/>
</dbReference>
<protein>
    <submittedName>
        <fullName evidence="2">ASCH domain-containing protein</fullName>
    </submittedName>
</protein>
<comment type="caution">
    <text evidence="2">The sequence shown here is derived from an EMBL/GenBank/DDBJ whole genome shotgun (WGS) entry which is preliminary data.</text>
</comment>
<accession>A0ABW5RJN9</accession>
<dbReference type="SUPFAM" id="SSF54909">
    <property type="entry name" value="Dimeric alpha+beta barrel"/>
    <property type="match status" value="1"/>
</dbReference>
<dbReference type="Gene3D" id="3.10.400.10">
    <property type="entry name" value="Sulfate adenylyltransferase"/>
    <property type="match status" value="1"/>
</dbReference>
<feature type="domain" description="ASCH" evidence="1">
    <location>
        <begin position="118"/>
        <end position="244"/>
    </location>
</feature>
<dbReference type="SMART" id="SM01022">
    <property type="entry name" value="ASCH"/>
    <property type="match status" value="1"/>
</dbReference>
<reference evidence="3" key="1">
    <citation type="journal article" date="2019" name="Int. J. Syst. Evol. Microbiol.">
        <title>The Global Catalogue of Microorganisms (GCM) 10K type strain sequencing project: providing services to taxonomists for standard genome sequencing and annotation.</title>
        <authorList>
            <consortium name="The Broad Institute Genomics Platform"/>
            <consortium name="The Broad Institute Genome Sequencing Center for Infectious Disease"/>
            <person name="Wu L."/>
            <person name="Ma J."/>
        </authorList>
    </citation>
    <scope>NUCLEOTIDE SEQUENCE [LARGE SCALE GENOMIC DNA]</scope>
    <source>
        <strain evidence="3">TISTR 1511</strain>
    </source>
</reference>
<dbReference type="PANTHER" id="PTHR39203:SF1">
    <property type="entry name" value="CYTOPLASMIC PROTEIN"/>
    <property type="match status" value="1"/>
</dbReference>
<dbReference type="RefSeq" id="WP_245610548.1">
    <property type="nucleotide sequence ID" value="NZ_JBHUNF010000001.1"/>
</dbReference>
<dbReference type="InterPro" id="IPR011008">
    <property type="entry name" value="Dimeric_a/b-barrel"/>
</dbReference>
<keyword evidence="3" id="KW-1185">Reference proteome</keyword>
<evidence type="ECO:0000313" key="2">
    <source>
        <dbReference type="EMBL" id="MFD2674232.1"/>
    </source>
</evidence>
<gene>
    <name evidence="2" type="ORF">ACFSUQ_02810</name>
</gene>
<dbReference type="EMBL" id="JBHUNF010000001">
    <property type="protein sequence ID" value="MFD2674232.1"/>
    <property type="molecule type" value="Genomic_DNA"/>
</dbReference>
<proteinExistence type="predicted"/>
<dbReference type="InterPro" id="IPR007374">
    <property type="entry name" value="ASCH_domain"/>
</dbReference>
<evidence type="ECO:0000259" key="1">
    <source>
        <dbReference type="SMART" id="SM01022"/>
    </source>
</evidence>
<organism evidence="2 3">
    <name type="scientific">Gulosibacter bifidus</name>
    <dbReference type="NCBI Taxonomy" id="272239"/>
    <lineage>
        <taxon>Bacteria</taxon>
        <taxon>Bacillati</taxon>
        <taxon>Actinomycetota</taxon>
        <taxon>Actinomycetes</taxon>
        <taxon>Micrococcales</taxon>
        <taxon>Microbacteriaceae</taxon>
        <taxon>Gulosibacter</taxon>
    </lineage>
</organism>
<evidence type="ECO:0000313" key="3">
    <source>
        <dbReference type="Proteomes" id="UP001597453"/>
    </source>
</evidence>
<dbReference type="Gene3D" id="3.30.70.100">
    <property type="match status" value="1"/>
</dbReference>
<dbReference type="Proteomes" id="UP001597453">
    <property type="component" value="Unassembled WGS sequence"/>
</dbReference>
<dbReference type="SUPFAM" id="SSF88697">
    <property type="entry name" value="PUA domain-like"/>
    <property type="match status" value="1"/>
</dbReference>
<dbReference type="InterPro" id="IPR009326">
    <property type="entry name" value="DUF984"/>
</dbReference>
<dbReference type="PANTHER" id="PTHR39203">
    <property type="entry name" value="CYTOPLASMIC PROTEIN-RELATED"/>
    <property type="match status" value="1"/>
</dbReference>
<dbReference type="InterPro" id="IPR015947">
    <property type="entry name" value="PUA-like_sf"/>
</dbReference>
<dbReference type="InterPro" id="IPR007138">
    <property type="entry name" value="ABM_dom"/>
</dbReference>
<sequence>MNRSDNVVLIGELVCRNPDELRTVQQHVAEHIRLSRAEPGCTRFSVEQSREPLVWSVSEIFTDSAAFDVHQQRVRNSDWGRATVAITRHFVVRQGEHCWVKSTDVLGTEFHTAQLGAYAFPGPLRDQLVDAIRCGKKTATASLFEEHHRFEVPLPQVGDLEVVIDSYGKPACITRVTEVRTVRFVDVSDAHAVAEGEDYDTAEGWQDAHRGFWTDPEFLDYMGQPTVEINDDTAVVLVQTELLAKF</sequence>
<dbReference type="Pfam" id="PF03992">
    <property type="entry name" value="ABM"/>
    <property type="match status" value="1"/>
</dbReference>
<name>A0ABW5RJN9_9MICO</name>